<organism evidence="2 3">
    <name type="scientific">Dryococelus australis</name>
    <dbReference type="NCBI Taxonomy" id="614101"/>
    <lineage>
        <taxon>Eukaryota</taxon>
        <taxon>Metazoa</taxon>
        <taxon>Ecdysozoa</taxon>
        <taxon>Arthropoda</taxon>
        <taxon>Hexapoda</taxon>
        <taxon>Insecta</taxon>
        <taxon>Pterygota</taxon>
        <taxon>Neoptera</taxon>
        <taxon>Polyneoptera</taxon>
        <taxon>Phasmatodea</taxon>
        <taxon>Verophasmatodea</taxon>
        <taxon>Anareolatae</taxon>
        <taxon>Phasmatidae</taxon>
        <taxon>Eurycanthinae</taxon>
        <taxon>Dryococelus</taxon>
    </lineage>
</organism>
<keyword evidence="3" id="KW-1185">Reference proteome</keyword>
<dbReference type="Proteomes" id="UP001159363">
    <property type="component" value="Chromosome 10"/>
</dbReference>
<gene>
    <name evidence="2" type="ORF">PR048_026229</name>
</gene>
<evidence type="ECO:0000313" key="3">
    <source>
        <dbReference type="Proteomes" id="UP001159363"/>
    </source>
</evidence>
<feature type="region of interest" description="Disordered" evidence="1">
    <location>
        <begin position="1"/>
        <end position="51"/>
    </location>
</feature>
<protein>
    <submittedName>
        <fullName evidence="2">Uncharacterized protein</fullName>
    </submittedName>
</protein>
<accession>A0ABQ9GKR8</accession>
<sequence length="335" mass="36777">MIGGREEGGSPGGGLAVCGAGAGQRPTRPRVRHAAGSGNRPARLPAPGAGGPVSLLASHQGDLGSIPDWVTPDLRMWESCPTMPLVGEFSRGSPVSPAISFRRCYILTSFCLIGSQDLDVKIRPNLFTSTHIITFGRKPQACKYLASFFLEQTASRPLFAVFPLPLKTPVVKHEYEWAGFQPVARNSFFLTSFPPLHAVPHRNIILPRKRSNVSKMASLHNSMPGRLPPITRTASWLCTVLPKGILHIYVVVEKGTERRRVIDGKTARQFSALRVEAMRESRWACLGRPYRSHAFRPEATDNCGKPCPQCLHDRAIIKYAVLTNHGRTNNETAEA</sequence>
<evidence type="ECO:0000313" key="2">
    <source>
        <dbReference type="EMBL" id="KAJ8872621.1"/>
    </source>
</evidence>
<feature type="compositionally biased region" description="Low complexity" evidence="1">
    <location>
        <begin position="38"/>
        <end position="47"/>
    </location>
</feature>
<reference evidence="2 3" key="1">
    <citation type="submission" date="2023-02" db="EMBL/GenBank/DDBJ databases">
        <title>LHISI_Scaffold_Assembly.</title>
        <authorList>
            <person name="Stuart O.P."/>
            <person name="Cleave R."/>
            <person name="Magrath M.J.L."/>
            <person name="Mikheyev A.S."/>
        </authorList>
    </citation>
    <scope>NUCLEOTIDE SEQUENCE [LARGE SCALE GENOMIC DNA]</scope>
    <source>
        <strain evidence="2">Daus_M_001</strain>
        <tissue evidence="2">Leg muscle</tissue>
    </source>
</reference>
<feature type="compositionally biased region" description="Gly residues" evidence="1">
    <location>
        <begin position="9"/>
        <end position="22"/>
    </location>
</feature>
<evidence type="ECO:0000256" key="1">
    <source>
        <dbReference type="SAM" id="MobiDB-lite"/>
    </source>
</evidence>
<proteinExistence type="predicted"/>
<dbReference type="EMBL" id="JARBHB010000011">
    <property type="protein sequence ID" value="KAJ8872621.1"/>
    <property type="molecule type" value="Genomic_DNA"/>
</dbReference>
<comment type="caution">
    <text evidence="2">The sequence shown here is derived from an EMBL/GenBank/DDBJ whole genome shotgun (WGS) entry which is preliminary data.</text>
</comment>
<name>A0ABQ9GKR8_9NEOP</name>